<accession>A0A1W1WPQ9</accession>
<feature type="binding site" evidence="5">
    <location>
        <position position="228"/>
    </location>
    <ligand>
        <name>D-glyceraldehyde 3-phosphate</name>
        <dbReference type="ChEBI" id="CHEBI:59776"/>
    </ligand>
</feature>
<dbReference type="GO" id="GO:0051287">
    <property type="term" value="F:NAD binding"/>
    <property type="evidence" value="ECO:0007669"/>
    <property type="project" value="InterPro"/>
</dbReference>
<feature type="site" description="Activates thiol group during catalysis" evidence="7">
    <location>
        <position position="173"/>
    </location>
</feature>
<feature type="binding site" evidence="6">
    <location>
        <position position="32"/>
    </location>
    <ligand>
        <name>NAD(+)</name>
        <dbReference type="ChEBI" id="CHEBI:57540"/>
    </ligand>
</feature>
<comment type="subunit">
    <text evidence="2">Homotetramer.</text>
</comment>
<dbReference type="EC" id="1.2.1.-" evidence="9"/>
<dbReference type="Gene3D" id="3.30.360.10">
    <property type="entry name" value="Dihydrodipicolinate Reductase, domain 2"/>
    <property type="match status" value="1"/>
</dbReference>
<dbReference type="SUPFAM" id="SSF51735">
    <property type="entry name" value="NAD(P)-binding Rossmann-fold domains"/>
    <property type="match status" value="1"/>
</dbReference>
<evidence type="ECO:0000313" key="11">
    <source>
        <dbReference type="EMBL" id="SMC08298.1"/>
    </source>
</evidence>
<dbReference type="PIRSF" id="PIRSF000149">
    <property type="entry name" value="GAP_DH"/>
    <property type="match status" value="1"/>
</dbReference>
<dbReference type="Gene3D" id="3.40.50.720">
    <property type="entry name" value="NAD(P)-binding Rossmann-like Domain"/>
    <property type="match status" value="1"/>
</dbReference>
<evidence type="ECO:0000256" key="5">
    <source>
        <dbReference type="PIRSR" id="PIRSR000149-2"/>
    </source>
</evidence>
<dbReference type="InterPro" id="IPR020829">
    <property type="entry name" value="GlycerAld_3-P_DH_cat"/>
</dbReference>
<dbReference type="SMART" id="SM00846">
    <property type="entry name" value="Gp_dh_N"/>
    <property type="match status" value="1"/>
</dbReference>
<dbReference type="InterPro" id="IPR020828">
    <property type="entry name" value="GlycerAld_3-P_DH_NAD(P)-bd"/>
</dbReference>
<evidence type="ECO:0000256" key="1">
    <source>
        <dbReference type="ARBA" id="ARBA00007406"/>
    </source>
</evidence>
<comment type="similarity">
    <text evidence="1 8">Belongs to the glyceraldehyde-3-phosphate dehydrogenase family.</text>
</comment>
<dbReference type="CDD" id="cd05214">
    <property type="entry name" value="GAPDH_I_N"/>
    <property type="match status" value="1"/>
</dbReference>
<dbReference type="AlphaFoldDB" id="A0A1W1WPQ9"/>
<dbReference type="Proteomes" id="UP000192602">
    <property type="component" value="Unassembled WGS sequence"/>
</dbReference>
<dbReference type="GO" id="GO:0016620">
    <property type="term" value="F:oxidoreductase activity, acting on the aldehyde or oxo group of donors, NAD or NADP as acceptor"/>
    <property type="evidence" value="ECO:0007669"/>
    <property type="project" value="InterPro"/>
</dbReference>
<dbReference type="RefSeq" id="WP_084274586.1">
    <property type="nucleotide sequence ID" value="NZ_AP026671.1"/>
</dbReference>
<evidence type="ECO:0000256" key="2">
    <source>
        <dbReference type="ARBA" id="ARBA00011881"/>
    </source>
</evidence>
<evidence type="ECO:0000256" key="3">
    <source>
        <dbReference type="ARBA" id="ARBA00023002"/>
    </source>
</evidence>
<dbReference type="GO" id="GO:0050661">
    <property type="term" value="F:NADP binding"/>
    <property type="evidence" value="ECO:0007669"/>
    <property type="project" value="InterPro"/>
</dbReference>
<feature type="domain" description="Glyceraldehyde 3-phosphate dehydrogenase NAD(P) binding" evidence="10">
    <location>
        <begin position="3"/>
        <end position="146"/>
    </location>
</feature>
<dbReference type="FunFam" id="3.40.50.720:FF:000001">
    <property type="entry name" value="Glyceraldehyde-3-phosphate dehydrogenase"/>
    <property type="match status" value="1"/>
</dbReference>
<dbReference type="PANTHER" id="PTHR43148">
    <property type="entry name" value="GLYCERALDEHYDE-3-PHOSPHATE DEHYDROGENASE 2"/>
    <property type="match status" value="1"/>
</dbReference>
<dbReference type="InterPro" id="IPR020830">
    <property type="entry name" value="GlycerAld_3-P_DH_AS"/>
</dbReference>
<dbReference type="Pfam" id="PF02800">
    <property type="entry name" value="Gp_dh_C"/>
    <property type="match status" value="1"/>
</dbReference>
<keyword evidence="6" id="KW-0520">NAD</keyword>
<dbReference type="STRING" id="1069081.SAMN05660197_0045"/>
<dbReference type="OrthoDB" id="9803304at2"/>
<feature type="binding site" evidence="6">
    <location>
        <position position="310"/>
    </location>
    <ligand>
        <name>NAD(+)</name>
        <dbReference type="ChEBI" id="CHEBI:57540"/>
    </ligand>
</feature>
<feature type="binding site" evidence="6">
    <location>
        <begin position="12"/>
        <end position="13"/>
    </location>
    <ligand>
        <name>NAD(+)</name>
        <dbReference type="ChEBI" id="CHEBI:57540"/>
    </ligand>
</feature>
<protein>
    <recommendedName>
        <fullName evidence="9">Glyceraldehyde-3-phosphate dehydrogenase</fullName>
        <ecNumber evidence="9">1.2.1.-</ecNumber>
    </recommendedName>
</protein>
<gene>
    <name evidence="11" type="ORF">SAMN05660197_0045</name>
</gene>
<dbReference type="EMBL" id="FWWZ01000001">
    <property type="protein sequence ID" value="SMC08298.1"/>
    <property type="molecule type" value="Genomic_DNA"/>
</dbReference>
<feature type="active site" description="Nucleophile" evidence="4">
    <location>
        <position position="146"/>
    </location>
</feature>
<dbReference type="PROSITE" id="PS00071">
    <property type="entry name" value="GAPDH"/>
    <property type="match status" value="1"/>
</dbReference>
<feature type="binding site" evidence="6">
    <location>
        <position position="116"/>
    </location>
    <ligand>
        <name>NAD(+)</name>
        <dbReference type="ChEBI" id="CHEBI:57540"/>
    </ligand>
</feature>
<dbReference type="Pfam" id="PF00044">
    <property type="entry name" value="Gp_dh_N"/>
    <property type="match status" value="1"/>
</dbReference>
<dbReference type="SUPFAM" id="SSF55347">
    <property type="entry name" value="Glyceraldehyde-3-phosphate dehydrogenase-like, C-terminal domain"/>
    <property type="match status" value="1"/>
</dbReference>
<dbReference type="PRINTS" id="PR00078">
    <property type="entry name" value="G3PDHDRGNASE"/>
</dbReference>
<evidence type="ECO:0000256" key="8">
    <source>
        <dbReference type="RuleBase" id="RU000397"/>
    </source>
</evidence>
<keyword evidence="6" id="KW-0547">Nucleotide-binding</keyword>
<evidence type="ECO:0000256" key="6">
    <source>
        <dbReference type="PIRSR" id="PIRSR000149-3"/>
    </source>
</evidence>
<evidence type="ECO:0000256" key="9">
    <source>
        <dbReference type="RuleBase" id="RU361160"/>
    </source>
</evidence>
<feature type="binding site" evidence="5">
    <location>
        <begin position="145"/>
        <end position="147"/>
    </location>
    <ligand>
        <name>D-glyceraldehyde 3-phosphate</name>
        <dbReference type="ChEBI" id="CHEBI:59776"/>
    </ligand>
</feature>
<dbReference type="InterPro" id="IPR006424">
    <property type="entry name" value="Glyceraldehyde-3-P_DH_1"/>
</dbReference>
<keyword evidence="12" id="KW-1185">Reference proteome</keyword>
<feature type="binding site" evidence="5">
    <location>
        <begin position="205"/>
        <end position="206"/>
    </location>
    <ligand>
        <name>D-glyceraldehyde 3-phosphate</name>
        <dbReference type="ChEBI" id="CHEBI:59776"/>
    </ligand>
</feature>
<dbReference type="NCBIfam" id="TIGR01534">
    <property type="entry name" value="GAPDH-I"/>
    <property type="match status" value="1"/>
</dbReference>
<keyword evidence="3 9" id="KW-0560">Oxidoreductase</keyword>
<evidence type="ECO:0000313" key="12">
    <source>
        <dbReference type="Proteomes" id="UP000192602"/>
    </source>
</evidence>
<organism evidence="11 12">
    <name type="scientific">Nitratiruptor tergarcus DSM 16512</name>
    <dbReference type="NCBI Taxonomy" id="1069081"/>
    <lineage>
        <taxon>Bacteria</taxon>
        <taxon>Pseudomonadati</taxon>
        <taxon>Campylobacterota</taxon>
        <taxon>Epsilonproteobacteria</taxon>
        <taxon>Nautiliales</taxon>
        <taxon>Nitratiruptoraceae</taxon>
        <taxon>Nitratiruptor</taxon>
    </lineage>
</organism>
<dbReference type="InterPro" id="IPR036291">
    <property type="entry name" value="NAD(P)-bd_dom_sf"/>
</dbReference>
<proteinExistence type="inferred from homology"/>
<dbReference type="FunFam" id="3.30.360.10:FF:000002">
    <property type="entry name" value="Glyceraldehyde-3-phosphate dehydrogenase"/>
    <property type="match status" value="1"/>
</dbReference>
<dbReference type="InterPro" id="IPR020831">
    <property type="entry name" value="GlycerAld/Erythrose_P_DH"/>
</dbReference>
<name>A0A1W1WPQ9_9BACT</name>
<feature type="binding site" evidence="5">
    <location>
        <position position="176"/>
    </location>
    <ligand>
        <name>D-glyceraldehyde 3-phosphate</name>
        <dbReference type="ChEBI" id="CHEBI:59776"/>
    </ligand>
</feature>
<evidence type="ECO:0000259" key="10">
    <source>
        <dbReference type="SMART" id="SM00846"/>
    </source>
</evidence>
<dbReference type="GO" id="GO:0006006">
    <property type="term" value="P:glucose metabolic process"/>
    <property type="evidence" value="ECO:0007669"/>
    <property type="project" value="InterPro"/>
</dbReference>
<sequence>MAIRLAINGFGRIGRAVVRNLDGDFELIAINDIMSTQMMAYLLQNDSVHGRCAKDIRYIDEQTLQIDGKEVHISHHSDPKDIDFLDADVVIEATGKFLSYELAKFHLKSARKVILSAPAIDDTPTFVYGINHTEYKGQNFISNASCTTNCLAPIVWLLEREFGIEKGLMTTIHSYTIDQNLLDSDHKREIRRSRAAAVNIIPTTTGAARAIFKVLPTLKGKLDGRSVRVPVADVSLMDLDIVLKKSVTKDAVNQLFKKAASQELAGVLHVDEEYRVSQDFLGSAYSSIVAADLTQVIDGNLVKIMSWYDNEWGYANRLLDMAKWITQ</sequence>
<dbReference type="CDD" id="cd18126">
    <property type="entry name" value="GAPDH_I_C"/>
    <property type="match status" value="1"/>
</dbReference>
<evidence type="ECO:0000256" key="7">
    <source>
        <dbReference type="PIRSR" id="PIRSR000149-4"/>
    </source>
</evidence>
<evidence type="ECO:0000256" key="4">
    <source>
        <dbReference type="PIRSR" id="PIRSR000149-1"/>
    </source>
</evidence>
<reference evidence="12" key="1">
    <citation type="submission" date="2017-04" db="EMBL/GenBank/DDBJ databases">
        <authorList>
            <person name="Varghese N."/>
            <person name="Submissions S."/>
        </authorList>
    </citation>
    <scope>NUCLEOTIDE SEQUENCE [LARGE SCALE GENOMIC DNA]</scope>
    <source>
        <strain evidence="12">DSM 16512</strain>
    </source>
</reference>